<dbReference type="PANTHER" id="PTHR37984">
    <property type="entry name" value="PROTEIN CBG26694"/>
    <property type="match status" value="1"/>
</dbReference>
<dbReference type="InterPro" id="IPR050951">
    <property type="entry name" value="Retrovirus_Pol_polyprotein"/>
</dbReference>
<reference evidence="1" key="2">
    <citation type="submission" date="2022-01" db="EMBL/GenBank/DDBJ databases">
        <authorList>
            <person name="Yamashiro T."/>
            <person name="Shiraishi A."/>
            <person name="Satake H."/>
            <person name="Nakayama K."/>
        </authorList>
    </citation>
    <scope>NUCLEOTIDE SEQUENCE</scope>
</reference>
<dbReference type="InterPro" id="IPR043502">
    <property type="entry name" value="DNA/RNA_pol_sf"/>
</dbReference>
<sequence>MEPTVSFRTPVLKMGNYKEFISCQPFYFNGNGREKLCLILLVNTQPNQYSLVADGSKEEQSNIALYLNTLTNDGLVLVECICHSLKGKQEAVRAYHLLYLETIDRSGDPPFVARDESSITTNRNLVQANLIFATGGPVEQEQTKQEPATGKKFYAKFSKCDFWISIVQFLGHLIDSQGLHVDPAKIEAVKKWTSPTTPIEVRQFFGLAGYYRRFIEVIPRLASAAICKNGGVTELVSEPRYREQGFNLNYNYFSFFHPGKSSVVNRTMSSLDHPTSNMEEAFSLNFPNYLPPAPPDYIPTLLGKTYSSSSNSFGIVPLASPALLLFHDDPYMKVLQAFYTEKSPIPPPTIIPPSLIPKP</sequence>
<dbReference type="SUPFAM" id="SSF56672">
    <property type="entry name" value="DNA/RNA polymerases"/>
    <property type="match status" value="1"/>
</dbReference>
<dbReference type="Proteomes" id="UP001151760">
    <property type="component" value="Unassembled WGS sequence"/>
</dbReference>
<comment type="caution">
    <text evidence="1">The sequence shown here is derived from an EMBL/GenBank/DDBJ whole genome shotgun (WGS) entry which is preliminary data.</text>
</comment>
<organism evidence="1 2">
    <name type="scientific">Tanacetum coccineum</name>
    <dbReference type="NCBI Taxonomy" id="301880"/>
    <lineage>
        <taxon>Eukaryota</taxon>
        <taxon>Viridiplantae</taxon>
        <taxon>Streptophyta</taxon>
        <taxon>Embryophyta</taxon>
        <taxon>Tracheophyta</taxon>
        <taxon>Spermatophyta</taxon>
        <taxon>Magnoliopsida</taxon>
        <taxon>eudicotyledons</taxon>
        <taxon>Gunneridae</taxon>
        <taxon>Pentapetalae</taxon>
        <taxon>asterids</taxon>
        <taxon>campanulids</taxon>
        <taxon>Asterales</taxon>
        <taxon>Asteraceae</taxon>
        <taxon>Asteroideae</taxon>
        <taxon>Anthemideae</taxon>
        <taxon>Anthemidinae</taxon>
        <taxon>Tanacetum</taxon>
    </lineage>
</organism>
<evidence type="ECO:0000313" key="2">
    <source>
        <dbReference type="Proteomes" id="UP001151760"/>
    </source>
</evidence>
<reference evidence="1" key="1">
    <citation type="journal article" date="2022" name="Int. J. Mol. Sci.">
        <title>Draft Genome of Tanacetum Coccineum: Genomic Comparison of Closely Related Tanacetum-Family Plants.</title>
        <authorList>
            <person name="Yamashiro T."/>
            <person name="Shiraishi A."/>
            <person name="Nakayama K."/>
            <person name="Satake H."/>
        </authorList>
    </citation>
    <scope>NUCLEOTIDE SEQUENCE</scope>
</reference>
<dbReference type="Gene3D" id="3.30.70.270">
    <property type="match status" value="1"/>
</dbReference>
<dbReference type="PANTHER" id="PTHR37984:SF5">
    <property type="entry name" value="PROTEIN NYNRIN-LIKE"/>
    <property type="match status" value="1"/>
</dbReference>
<dbReference type="EMBL" id="BQNB010019802">
    <property type="protein sequence ID" value="GJT89218.1"/>
    <property type="molecule type" value="Genomic_DNA"/>
</dbReference>
<dbReference type="InterPro" id="IPR043128">
    <property type="entry name" value="Rev_trsase/Diguanyl_cyclase"/>
</dbReference>
<accession>A0ABQ5HN07</accession>
<keyword evidence="2" id="KW-1185">Reference proteome</keyword>
<proteinExistence type="predicted"/>
<protein>
    <recommendedName>
        <fullName evidence="3">Reverse transcriptase/retrotransposon-derived protein RNase H-like domain-containing protein</fullName>
    </recommendedName>
</protein>
<name>A0ABQ5HN07_9ASTR</name>
<gene>
    <name evidence="1" type="ORF">Tco_1070935</name>
</gene>
<evidence type="ECO:0008006" key="3">
    <source>
        <dbReference type="Google" id="ProtNLM"/>
    </source>
</evidence>
<evidence type="ECO:0000313" key="1">
    <source>
        <dbReference type="EMBL" id="GJT89218.1"/>
    </source>
</evidence>